<gene>
    <name evidence="2" type="ORF">INT46_000980</name>
</gene>
<reference evidence="2" key="1">
    <citation type="submission" date="2020-12" db="EMBL/GenBank/DDBJ databases">
        <title>Metabolic potential, ecology and presence of endohyphal bacteria is reflected in genomic diversity of Mucoromycotina.</title>
        <authorList>
            <person name="Muszewska A."/>
            <person name="Okrasinska A."/>
            <person name="Steczkiewicz K."/>
            <person name="Drgas O."/>
            <person name="Orlowska M."/>
            <person name="Perlinska-Lenart U."/>
            <person name="Aleksandrzak-Piekarczyk T."/>
            <person name="Szatraj K."/>
            <person name="Zielenkiewicz U."/>
            <person name="Pilsyk S."/>
            <person name="Malc E."/>
            <person name="Mieczkowski P."/>
            <person name="Kruszewska J.S."/>
            <person name="Biernat P."/>
            <person name="Pawlowska J."/>
        </authorList>
    </citation>
    <scope>NUCLEOTIDE SEQUENCE</scope>
    <source>
        <strain evidence="2">CBS 226.32</strain>
    </source>
</reference>
<dbReference type="EMBL" id="JAEPRC010000693">
    <property type="protein sequence ID" value="KAG2192820.1"/>
    <property type="molecule type" value="Genomic_DNA"/>
</dbReference>
<feature type="compositionally biased region" description="Acidic residues" evidence="1">
    <location>
        <begin position="176"/>
        <end position="200"/>
    </location>
</feature>
<comment type="caution">
    <text evidence="2">The sequence shown here is derived from an EMBL/GenBank/DDBJ whole genome shotgun (WGS) entry which is preliminary data.</text>
</comment>
<evidence type="ECO:0000313" key="2">
    <source>
        <dbReference type="EMBL" id="KAG2192820.1"/>
    </source>
</evidence>
<organism evidence="2 3">
    <name type="scientific">Mucor plumbeus</name>
    <dbReference type="NCBI Taxonomy" id="97098"/>
    <lineage>
        <taxon>Eukaryota</taxon>
        <taxon>Fungi</taxon>
        <taxon>Fungi incertae sedis</taxon>
        <taxon>Mucoromycota</taxon>
        <taxon>Mucoromycotina</taxon>
        <taxon>Mucoromycetes</taxon>
        <taxon>Mucorales</taxon>
        <taxon>Mucorineae</taxon>
        <taxon>Mucoraceae</taxon>
        <taxon>Mucor</taxon>
    </lineage>
</organism>
<keyword evidence="3" id="KW-1185">Reference proteome</keyword>
<feature type="compositionally biased region" description="Polar residues" evidence="1">
    <location>
        <begin position="132"/>
        <end position="146"/>
    </location>
</feature>
<feature type="compositionally biased region" description="Low complexity" evidence="1">
    <location>
        <begin position="108"/>
        <end position="122"/>
    </location>
</feature>
<proteinExistence type="predicted"/>
<protein>
    <submittedName>
        <fullName evidence="2">Uncharacterized protein</fullName>
    </submittedName>
</protein>
<sequence>MLEALELHSLIPSSDDNGKTGKVIQNSSSNSFRSDNDLKAFIKNVIQQELNDGEKVNYSNNYRKTRYSRRNDDFNGYYNNHLLNPSGNNNGYPYKNVNFDKYGKPGNHYRNNYNNYNGNSYRNDYKPYDRYNNGQSSDYNNSNYTGYNGQSIHNVKFHNTSNKADSTIDFSSPQSDDSDDESEENISEHEDLEPDSSEDSEDDMLMMLEDNYNETEPDFGQITLKGDPLNPGMFILLTKKNDFTFRHIQLCTTNWDWNY</sequence>
<name>A0A8H7QIP8_9FUNG</name>
<accession>A0A8H7QIP8</accession>
<feature type="region of interest" description="Disordered" evidence="1">
    <location>
        <begin position="163"/>
        <end position="200"/>
    </location>
</feature>
<evidence type="ECO:0000313" key="3">
    <source>
        <dbReference type="Proteomes" id="UP000650833"/>
    </source>
</evidence>
<dbReference type="AlphaFoldDB" id="A0A8H7QIP8"/>
<evidence type="ECO:0000256" key="1">
    <source>
        <dbReference type="SAM" id="MobiDB-lite"/>
    </source>
</evidence>
<dbReference type="Proteomes" id="UP000650833">
    <property type="component" value="Unassembled WGS sequence"/>
</dbReference>
<feature type="compositionally biased region" description="Low complexity" evidence="1">
    <location>
        <begin position="79"/>
        <end position="91"/>
    </location>
</feature>
<feature type="region of interest" description="Disordered" evidence="1">
    <location>
        <begin position="78"/>
        <end position="146"/>
    </location>
</feature>